<comment type="caution">
    <text evidence="3">The sequence shown here is derived from an EMBL/GenBank/DDBJ whole genome shotgun (WGS) entry which is preliminary data.</text>
</comment>
<evidence type="ECO:0000256" key="2">
    <source>
        <dbReference type="PROSITE-ProRule" id="PRU00504"/>
    </source>
</evidence>
<name>A0ABT2TXA2_9FIRM</name>
<dbReference type="Pfam" id="PF17170">
    <property type="entry name" value="DUF5128"/>
    <property type="match status" value="1"/>
</dbReference>
<dbReference type="Proteomes" id="UP001652409">
    <property type="component" value="Unassembled WGS sequence"/>
</dbReference>
<dbReference type="RefSeq" id="WP_158422654.1">
    <property type="nucleotide sequence ID" value="NZ_JAOQJL010000043.1"/>
</dbReference>
<evidence type="ECO:0000256" key="1">
    <source>
        <dbReference type="ARBA" id="ARBA00022737"/>
    </source>
</evidence>
<gene>
    <name evidence="3" type="ORF">OCV61_15995</name>
</gene>
<dbReference type="PROSITE" id="PS51125">
    <property type="entry name" value="NHL"/>
    <property type="match status" value="1"/>
</dbReference>
<dbReference type="Gene3D" id="2.120.10.30">
    <property type="entry name" value="TolB, C-terminal domain"/>
    <property type="match status" value="1"/>
</dbReference>
<protein>
    <submittedName>
        <fullName evidence="3">6-bladed beta-propeller</fullName>
    </submittedName>
</protein>
<organism evidence="3 4">
    <name type="scientific">Blautia ammoniilytica</name>
    <dbReference type="NCBI Taxonomy" id="2981782"/>
    <lineage>
        <taxon>Bacteria</taxon>
        <taxon>Bacillati</taxon>
        <taxon>Bacillota</taxon>
        <taxon>Clostridia</taxon>
        <taxon>Lachnospirales</taxon>
        <taxon>Lachnospiraceae</taxon>
        <taxon>Blautia</taxon>
    </lineage>
</organism>
<evidence type="ECO:0000313" key="3">
    <source>
        <dbReference type="EMBL" id="MCU6766883.1"/>
    </source>
</evidence>
<dbReference type="InterPro" id="IPR011042">
    <property type="entry name" value="6-blade_b-propeller_TolB-like"/>
</dbReference>
<keyword evidence="4" id="KW-1185">Reference proteome</keyword>
<reference evidence="3 4" key="1">
    <citation type="journal article" date="2021" name="ISME Commun">
        <title>Automated analysis of genomic sequences facilitates high-throughput and comprehensive description of bacteria.</title>
        <authorList>
            <person name="Hitch T.C.A."/>
        </authorList>
    </citation>
    <scope>NUCLEOTIDE SEQUENCE [LARGE SCALE GENOMIC DNA]</scope>
    <source>
        <strain evidence="3 4">Sanger_23</strain>
    </source>
</reference>
<dbReference type="InterPro" id="IPR001258">
    <property type="entry name" value="NHL_repeat"/>
</dbReference>
<feature type="repeat" description="NHL" evidence="2">
    <location>
        <begin position="211"/>
        <end position="250"/>
    </location>
</feature>
<dbReference type="SUPFAM" id="SSF63829">
    <property type="entry name" value="Calcium-dependent phosphotriesterase"/>
    <property type="match status" value="1"/>
</dbReference>
<sequence length="334" mass="38021">MKMIKANRDRDLIAQTIFKCGEFAYELDKDFLTLPDFLRYTPICTGCCDENDNIYLATRDRERPIVVVDSNGNYIRDFGKNLFQFIHSVFVTNHGTLLCADSNTHVIRELTTDGELIRDFGNYNKPSDSGYDAGIWRDMHRMGNMIPMNLPFQKDWCFIESIKTIKRAAPPFNRPTCAVETSKGDIFVSDGYANCALHKFSNDGSLLNTWGEPGMGPGKFFVMHSLWLDKKDRIWVADREGNSIQVFTDDGELIAYCSEGLYQPSEIWADDQYIYVGERGGITIFDYDVNVVAQLGFYMSSLMTHGFCGDSKGNLYIMTLSDALPYSLLKLKRL</sequence>
<evidence type="ECO:0000313" key="4">
    <source>
        <dbReference type="Proteomes" id="UP001652409"/>
    </source>
</evidence>
<dbReference type="EMBL" id="JAOQJL010000043">
    <property type="protein sequence ID" value="MCU6766883.1"/>
    <property type="molecule type" value="Genomic_DNA"/>
</dbReference>
<dbReference type="PANTHER" id="PTHR24104">
    <property type="entry name" value="E3 UBIQUITIN-PROTEIN LIGASE NHLRC1-RELATED"/>
    <property type="match status" value="1"/>
</dbReference>
<accession>A0ABT2TXA2</accession>
<proteinExistence type="predicted"/>
<dbReference type="InterPro" id="IPR050952">
    <property type="entry name" value="TRIM-NHL_E3_ligases"/>
</dbReference>
<keyword evidence="1" id="KW-0677">Repeat</keyword>
<dbReference type="PANTHER" id="PTHR24104:SF25">
    <property type="entry name" value="PROTEIN LIN-41"/>
    <property type="match status" value="1"/>
</dbReference>